<dbReference type="InterPro" id="IPR000182">
    <property type="entry name" value="GNAT_dom"/>
</dbReference>
<dbReference type="Gene3D" id="1.10.10.10">
    <property type="entry name" value="Winged helix-like DNA-binding domain superfamily/Winged helix DNA-binding domain"/>
    <property type="match status" value="1"/>
</dbReference>
<dbReference type="AlphaFoldDB" id="A0A6B0SXQ0"/>
<dbReference type="RefSeq" id="WP_159762632.1">
    <property type="nucleotide sequence ID" value="NZ_WUUT01000001.1"/>
</dbReference>
<evidence type="ECO:0000313" key="3">
    <source>
        <dbReference type="Proteomes" id="UP000466535"/>
    </source>
</evidence>
<keyword evidence="2" id="KW-0808">Transferase</keyword>
<accession>A0A6B0SXQ0</accession>
<dbReference type="OrthoDB" id="55684at2157"/>
<evidence type="ECO:0000259" key="1">
    <source>
        <dbReference type="PROSITE" id="PS51186"/>
    </source>
</evidence>
<dbReference type="InterPro" id="IPR036388">
    <property type="entry name" value="WH-like_DNA-bd_sf"/>
</dbReference>
<evidence type="ECO:0000313" key="2">
    <source>
        <dbReference type="EMBL" id="MXR50508.1"/>
    </source>
</evidence>
<dbReference type="PANTHER" id="PTHR43072:SF52">
    <property type="entry name" value="GCN5-RELATED N-ACETYLTRANSFERASE"/>
    <property type="match status" value="1"/>
</dbReference>
<name>A0A6B0SXQ0_9EURY</name>
<dbReference type="Proteomes" id="UP000466535">
    <property type="component" value="Unassembled WGS sequence"/>
</dbReference>
<keyword evidence="3" id="KW-1185">Reference proteome</keyword>
<comment type="caution">
    <text evidence="2">The sequence shown here is derived from an EMBL/GenBank/DDBJ whole genome shotgun (WGS) entry which is preliminary data.</text>
</comment>
<gene>
    <name evidence="2" type="ORF">GRX03_02655</name>
</gene>
<sequence>MEALEKPEISHDDRRDVYEYVEREGATRPGSVRRALGMEKRQFGHHVAILKRDNVIEEVDGKLRIAFDAGDRQEYETEEVSYTIRQAREEDLTGLVGAIRAAIGSGEYVKAETVADIVDSEGVLIRHNEIESRMFFVACVEGDVVGWVHLKHVDLEKLKHTAELTLGVLEAYRGQGIGSHLLEHGVDWADDQGLEKLYNAIPAKNQSAIDFLEDHGFETEAVREDHYKLNGHYIDEVMMAREL</sequence>
<dbReference type="InterPro" id="IPR016181">
    <property type="entry name" value="Acyl_CoA_acyltransferase"/>
</dbReference>
<dbReference type="EMBL" id="WUUT01000001">
    <property type="protein sequence ID" value="MXR50508.1"/>
    <property type="molecule type" value="Genomic_DNA"/>
</dbReference>
<dbReference type="PANTHER" id="PTHR43072">
    <property type="entry name" value="N-ACETYLTRANSFERASE"/>
    <property type="match status" value="1"/>
</dbReference>
<dbReference type="GO" id="GO:0016747">
    <property type="term" value="F:acyltransferase activity, transferring groups other than amino-acyl groups"/>
    <property type="evidence" value="ECO:0007669"/>
    <property type="project" value="InterPro"/>
</dbReference>
<organism evidence="2 3">
    <name type="scientific">Halovenus carboxidivorans</name>
    <dbReference type="NCBI Taxonomy" id="2692199"/>
    <lineage>
        <taxon>Archaea</taxon>
        <taxon>Methanobacteriati</taxon>
        <taxon>Methanobacteriota</taxon>
        <taxon>Stenosarchaea group</taxon>
        <taxon>Halobacteria</taxon>
        <taxon>Halobacteriales</taxon>
        <taxon>Haloarculaceae</taxon>
        <taxon>Halovenus</taxon>
    </lineage>
</organism>
<dbReference type="Gene3D" id="3.40.630.30">
    <property type="match status" value="1"/>
</dbReference>
<dbReference type="SUPFAM" id="SSF55729">
    <property type="entry name" value="Acyl-CoA N-acyltransferases (Nat)"/>
    <property type="match status" value="1"/>
</dbReference>
<dbReference type="Pfam" id="PF00583">
    <property type="entry name" value="Acetyltransf_1"/>
    <property type="match status" value="1"/>
</dbReference>
<reference evidence="2 3" key="1">
    <citation type="submission" date="2019-12" db="EMBL/GenBank/DDBJ databases">
        <title>Isolation and characterization of three novel carbon monoxide-oxidizing members of Halobacteria from salione crusts and soils.</title>
        <authorList>
            <person name="Myers M.R."/>
            <person name="King G.M."/>
        </authorList>
    </citation>
    <scope>NUCLEOTIDE SEQUENCE [LARGE SCALE GENOMIC DNA]</scope>
    <source>
        <strain evidence="2 3">WSH3</strain>
    </source>
</reference>
<dbReference type="PROSITE" id="PS51186">
    <property type="entry name" value="GNAT"/>
    <property type="match status" value="1"/>
</dbReference>
<protein>
    <submittedName>
        <fullName evidence="2">GNAT family N-acetyltransferase</fullName>
    </submittedName>
</protein>
<dbReference type="CDD" id="cd04301">
    <property type="entry name" value="NAT_SF"/>
    <property type="match status" value="1"/>
</dbReference>
<proteinExistence type="predicted"/>
<feature type="domain" description="N-acetyltransferase" evidence="1">
    <location>
        <begin position="82"/>
        <end position="243"/>
    </location>
</feature>